<dbReference type="InParanoid" id="A0A0P0XM14"/>
<feature type="compositionally biased region" description="Acidic residues" evidence="1">
    <location>
        <begin position="116"/>
        <end position="127"/>
    </location>
</feature>
<reference evidence="2 3" key="2">
    <citation type="journal article" date="2013" name="Plant Cell Physiol.">
        <title>Rice Annotation Project Database (RAP-DB): an integrative and interactive database for rice genomics.</title>
        <authorList>
            <person name="Sakai H."/>
            <person name="Lee S.S."/>
            <person name="Tanaka T."/>
            <person name="Numa H."/>
            <person name="Kim J."/>
            <person name="Kawahara Y."/>
            <person name="Wakimoto H."/>
            <person name="Yang C.C."/>
            <person name="Iwamoto M."/>
            <person name="Abe T."/>
            <person name="Yamada Y."/>
            <person name="Muto A."/>
            <person name="Inokuchi H."/>
            <person name="Ikemura T."/>
            <person name="Matsumoto T."/>
            <person name="Sasaki T."/>
            <person name="Itoh T."/>
        </authorList>
    </citation>
    <scope>NUCLEOTIDE SEQUENCE [LARGE SCALE GENOMIC DNA]</scope>
    <source>
        <strain evidence="3">cv. Nipponbare</strain>
    </source>
</reference>
<dbReference type="EMBL" id="AP014965">
    <property type="protein sequence ID" value="BAT08221.1"/>
    <property type="molecule type" value="Genomic_DNA"/>
</dbReference>
<feature type="region of interest" description="Disordered" evidence="1">
    <location>
        <begin position="65"/>
        <end position="84"/>
    </location>
</feature>
<dbReference type="PaxDb" id="39947-A0A0P0XM14"/>
<name>A0A0P0XM14_ORYSJ</name>
<feature type="non-terminal residue" evidence="2">
    <location>
        <position position="1"/>
    </location>
</feature>
<evidence type="ECO:0000313" key="3">
    <source>
        <dbReference type="Proteomes" id="UP000059680"/>
    </source>
</evidence>
<feature type="region of interest" description="Disordered" evidence="1">
    <location>
        <begin position="105"/>
        <end position="146"/>
    </location>
</feature>
<accession>A0A0P0XM14</accession>
<dbReference type="AlphaFoldDB" id="A0A0P0XM14"/>
<gene>
    <name evidence="2" type="ordered locus">Os09g0432700</name>
    <name evidence="2" type="ORF">OSNPB_090432700</name>
</gene>
<evidence type="ECO:0000313" key="2">
    <source>
        <dbReference type="EMBL" id="BAT08221.1"/>
    </source>
</evidence>
<proteinExistence type="predicted"/>
<protein>
    <submittedName>
        <fullName evidence="2">Os09g0432700 protein</fullName>
    </submittedName>
</protein>
<reference evidence="3" key="1">
    <citation type="journal article" date="2005" name="Nature">
        <title>The map-based sequence of the rice genome.</title>
        <authorList>
            <consortium name="International rice genome sequencing project (IRGSP)"/>
            <person name="Matsumoto T."/>
            <person name="Wu J."/>
            <person name="Kanamori H."/>
            <person name="Katayose Y."/>
            <person name="Fujisawa M."/>
            <person name="Namiki N."/>
            <person name="Mizuno H."/>
            <person name="Yamamoto K."/>
            <person name="Antonio B.A."/>
            <person name="Baba T."/>
            <person name="Sakata K."/>
            <person name="Nagamura Y."/>
            <person name="Aoki H."/>
            <person name="Arikawa K."/>
            <person name="Arita K."/>
            <person name="Bito T."/>
            <person name="Chiden Y."/>
            <person name="Fujitsuka N."/>
            <person name="Fukunaka R."/>
            <person name="Hamada M."/>
            <person name="Harada C."/>
            <person name="Hayashi A."/>
            <person name="Hijishita S."/>
            <person name="Honda M."/>
            <person name="Hosokawa S."/>
            <person name="Ichikawa Y."/>
            <person name="Idonuma A."/>
            <person name="Iijima M."/>
            <person name="Ikeda M."/>
            <person name="Ikeno M."/>
            <person name="Ito K."/>
            <person name="Ito S."/>
            <person name="Ito T."/>
            <person name="Ito Y."/>
            <person name="Ito Y."/>
            <person name="Iwabuchi A."/>
            <person name="Kamiya K."/>
            <person name="Karasawa W."/>
            <person name="Kurita K."/>
            <person name="Katagiri S."/>
            <person name="Kikuta A."/>
            <person name="Kobayashi H."/>
            <person name="Kobayashi N."/>
            <person name="Machita K."/>
            <person name="Maehara T."/>
            <person name="Masukawa M."/>
            <person name="Mizubayashi T."/>
            <person name="Mukai Y."/>
            <person name="Nagasaki H."/>
            <person name="Nagata Y."/>
            <person name="Naito S."/>
            <person name="Nakashima M."/>
            <person name="Nakama Y."/>
            <person name="Nakamichi Y."/>
            <person name="Nakamura M."/>
            <person name="Meguro A."/>
            <person name="Negishi M."/>
            <person name="Ohta I."/>
            <person name="Ohta T."/>
            <person name="Okamoto M."/>
            <person name="Ono N."/>
            <person name="Saji S."/>
            <person name="Sakaguchi M."/>
            <person name="Sakai K."/>
            <person name="Shibata M."/>
            <person name="Shimokawa T."/>
            <person name="Song J."/>
            <person name="Takazaki Y."/>
            <person name="Terasawa K."/>
            <person name="Tsugane M."/>
            <person name="Tsuji K."/>
            <person name="Ueda S."/>
            <person name="Waki K."/>
            <person name="Yamagata H."/>
            <person name="Yamamoto M."/>
            <person name="Yamamoto S."/>
            <person name="Yamane H."/>
            <person name="Yoshiki S."/>
            <person name="Yoshihara R."/>
            <person name="Yukawa K."/>
            <person name="Zhong H."/>
            <person name="Yano M."/>
            <person name="Yuan Q."/>
            <person name="Ouyang S."/>
            <person name="Liu J."/>
            <person name="Jones K.M."/>
            <person name="Gansberger K."/>
            <person name="Moffat K."/>
            <person name="Hill J."/>
            <person name="Bera J."/>
            <person name="Fadrosh D."/>
            <person name="Jin S."/>
            <person name="Johri S."/>
            <person name="Kim M."/>
            <person name="Overton L."/>
            <person name="Reardon M."/>
            <person name="Tsitrin T."/>
            <person name="Vuong H."/>
            <person name="Weaver B."/>
            <person name="Ciecko A."/>
            <person name="Tallon L."/>
            <person name="Jackson J."/>
            <person name="Pai G."/>
            <person name="Aken S.V."/>
            <person name="Utterback T."/>
            <person name="Reidmuller S."/>
            <person name="Feldblyum T."/>
            <person name="Hsiao J."/>
            <person name="Zismann V."/>
            <person name="Iobst S."/>
            <person name="de Vazeille A.R."/>
            <person name="Buell C.R."/>
            <person name="Ying K."/>
            <person name="Li Y."/>
            <person name="Lu T."/>
            <person name="Huang Y."/>
            <person name="Zhao Q."/>
            <person name="Feng Q."/>
            <person name="Zhang L."/>
            <person name="Zhu J."/>
            <person name="Weng Q."/>
            <person name="Mu J."/>
            <person name="Lu Y."/>
            <person name="Fan D."/>
            <person name="Liu Y."/>
            <person name="Guan J."/>
            <person name="Zhang Y."/>
            <person name="Yu S."/>
            <person name="Liu X."/>
            <person name="Zhang Y."/>
            <person name="Hong G."/>
            <person name="Han B."/>
            <person name="Choisne N."/>
            <person name="Demange N."/>
            <person name="Orjeda G."/>
            <person name="Samain S."/>
            <person name="Cattolico L."/>
            <person name="Pelletier E."/>
            <person name="Couloux A."/>
            <person name="Segurens B."/>
            <person name="Wincker P."/>
            <person name="D'Hont A."/>
            <person name="Scarpelli C."/>
            <person name="Weissenbach J."/>
            <person name="Salanoubat M."/>
            <person name="Quetier F."/>
            <person name="Yu Y."/>
            <person name="Kim H.R."/>
            <person name="Rambo T."/>
            <person name="Currie J."/>
            <person name="Collura K."/>
            <person name="Luo M."/>
            <person name="Yang T."/>
            <person name="Ammiraju J.S.S."/>
            <person name="Engler F."/>
            <person name="Soderlund C."/>
            <person name="Wing R.A."/>
            <person name="Palmer L.E."/>
            <person name="de la Bastide M."/>
            <person name="Spiegel L."/>
            <person name="Nascimento L."/>
            <person name="Zutavern T."/>
            <person name="O'Shaughnessy A."/>
            <person name="Dike S."/>
            <person name="Dedhia N."/>
            <person name="Preston R."/>
            <person name="Balija V."/>
            <person name="McCombie W.R."/>
            <person name="Chow T."/>
            <person name="Chen H."/>
            <person name="Chung M."/>
            <person name="Chen C."/>
            <person name="Shaw J."/>
            <person name="Wu H."/>
            <person name="Hsiao K."/>
            <person name="Chao Y."/>
            <person name="Chu M."/>
            <person name="Cheng C."/>
            <person name="Hour A."/>
            <person name="Lee P."/>
            <person name="Lin S."/>
            <person name="Lin Y."/>
            <person name="Liou J."/>
            <person name="Liu S."/>
            <person name="Hsing Y."/>
            <person name="Raghuvanshi S."/>
            <person name="Mohanty A."/>
            <person name="Bharti A.K."/>
            <person name="Gaur A."/>
            <person name="Gupta V."/>
            <person name="Kumar D."/>
            <person name="Ravi V."/>
            <person name="Vij S."/>
            <person name="Kapur A."/>
            <person name="Khurana P."/>
            <person name="Khurana P."/>
            <person name="Khurana J.P."/>
            <person name="Tyagi A.K."/>
            <person name="Gaikwad K."/>
            <person name="Singh A."/>
            <person name="Dalal V."/>
            <person name="Srivastava S."/>
            <person name="Dixit A."/>
            <person name="Pal A.K."/>
            <person name="Ghazi I.A."/>
            <person name="Yadav M."/>
            <person name="Pandit A."/>
            <person name="Bhargava A."/>
            <person name="Sureshbabu K."/>
            <person name="Batra K."/>
            <person name="Sharma T.R."/>
            <person name="Mohapatra T."/>
            <person name="Singh N.K."/>
            <person name="Messing J."/>
            <person name="Nelson A.B."/>
            <person name="Fuks G."/>
            <person name="Kavchok S."/>
            <person name="Keizer G."/>
            <person name="Linton E."/>
            <person name="Llaca V."/>
            <person name="Song R."/>
            <person name="Tanyolac B."/>
            <person name="Young S."/>
            <person name="Ho-Il K."/>
            <person name="Hahn J.H."/>
            <person name="Sangsakoo G."/>
            <person name="Vanavichit A."/>
            <person name="de Mattos Luiz.A.T."/>
            <person name="Zimmer P.D."/>
            <person name="Malone G."/>
            <person name="Dellagostin O."/>
            <person name="de Oliveira A.C."/>
            <person name="Bevan M."/>
            <person name="Bancroft I."/>
            <person name="Minx P."/>
            <person name="Cordum H."/>
            <person name="Wilson R."/>
            <person name="Cheng Z."/>
            <person name="Jin W."/>
            <person name="Jiang J."/>
            <person name="Leong S.A."/>
            <person name="Iwama H."/>
            <person name="Gojobori T."/>
            <person name="Itoh T."/>
            <person name="Niimura Y."/>
            <person name="Fujii Y."/>
            <person name="Habara T."/>
            <person name="Sakai H."/>
            <person name="Sato Y."/>
            <person name="Wilson G."/>
            <person name="Kumar K."/>
            <person name="McCouch S."/>
            <person name="Juretic N."/>
            <person name="Hoen D."/>
            <person name="Wright S."/>
            <person name="Bruskiewich R."/>
            <person name="Bureau T."/>
            <person name="Miyao A."/>
            <person name="Hirochika H."/>
            <person name="Nishikawa T."/>
            <person name="Kadowaki K."/>
            <person name="Sugiura M."/>
            <person name="Burr B."/>
            <person name="Sasaki T."/>
        </authorList>
    </citation>
    <scope>NUCLEOTIDE SEQUENCE [LARGE SCALE GENOMIC DNA]</scope>
    <source>
        <strain evidence="3">cv. Nipponbare</strain>
    </source>
</reference>
<feature type="compositionally biased region" description="Basic residues" evidence="1">
    <location>
        <begin position="65"/>
        <end position="82"/>
    </location>
</feature>
<keyword evidence="3" id="KW-1185">Reference proteome</keyword>
<dbReference type="Gramene" id="Os09t0432700-01">
    <property type="protein sequence ID" value="Os09t0432700-01"/>
    <property type="gene ID" value="Os09g0432700"/>
</dbReference>
<dbReference type="Proteomes" id="UP000059680">
    <property type="component" value="Chromosome 9"/>
</dbReference>
<reference evidence="2 3" key="3">
    <citation type="journal article" date="2013" name="Rice">
        <title>Improvement of the Oryza sativa Nipponbare reference genome using next generation sequence and optical map data.</title>
        <authorList>
            <person name="Kawahara Y."/>
            <person name="de la Bastide M."/>
            <person name="Hamilton J.P."/>
            <person name="Kanamori H."/>
            <person name="McCombie W.R."/>
            <person name="Ouyang S."/>
            <person name="Schwartz D.C."/>
            <person name="Tanaka T."/>
            <person name="Wu J."/>
            <person name="Zhou S."/>
            <person name="Childs K.L."/>
            <person name="Davidson R.M."/>
            <person name="Lin H."/>
            <person name="Quesada-Ocampo L."/>
            <person name="Vaillancourt B."/>
            <person name="Sakai H."/>
            <person name="Lee S.S."/>
            <person name="Kim J."/>
            <person name="Numa H."/>
            <person name="Itoh T."/>
            <person name="Buell C.R."/>
            <person name="Matsumoto T."/>
        </authorList>
    </citation>
    <scope>NUCLEOTIDE SEQUENCE [LARGE SCALE GENOMIC DNA]</scope>
    <source>
        <strain evidence="3">cv. Nipponbare</strain>
    </source>
</reference>
<evidence type="ECO:0000256" key="1">
    <source>
        <dbReference type="SAM" id="MobiDB-lite"/>
    </source>
</evidence>
<organism evidence="2 3">
    <name type="scientific">Oryza sativa subsp. japonica</name>
    <name type="common">Rice</name>
    <dbReference type="NCBI Taxonomy" id="39947"/>
    <lineage>
        <taxon>Eukaryota</taxon>
        <taxon>Viridiplantae</taxon>
        <taxon>Streptophyta</taxon>
        <taxon>Embryophyta</taxon>
        <taxon>Tracheophyta</taxon>
        <taxon>Spermatophyta</taxon>
        <taxon>Magnoliopsida</taxon>
        <taxon>Liliopsida</taxon>
        <taxon>Poales</taxon>
        <taxon>Poaceae</taxon>
        <taxon>BOP clade</taxon>
        <taxon>Oryzoideae</taxon>
        <taxon>Oryzeae</taxon>
        <taxon>Oryzinae</taxon>
        <taxon>Oryza</taxon>
        <taxon>Oryza sativa</taxon>
    </lineage>
</organism>
<sequence length="146" mass="16455">GQEPLVVGLGGSRRQRWPRQSWALVVAGWRRWRRHSVTRRSLFTSGRGGLRAPPRRRFLLLPRHRRRARAGGARPHRRHGCRHKDYGREAAVATASAVDVVARAATPSELERVPDVGDEVGGEEDDREELRRDRAEPPVVAGEGPR</sequence>